<dbReference type="InterPro" id="IPR050445">
    <property type="entry name" value="Bact_polysacc_biosynth/exp"/>
</dbReference>
<keyword evidence="3" id="KW-0812">Transmembrane</keyword>
<sequence>MSQSPSTDAQKSAQPVKDNTAPFSRPDIQAPQKPAAPAGPPSQGQPGAAGGAAGKKPAPANQAKAQPQAQAQAQAQKPKHTPLPPVPSASFETRHLVLALTFLLLIVVPTAVSAWYLWTRAEDRYVSTVGFSVRKEDSAPTLDVLGGLTQITGSASASDTDILYDFLRSEDIVARIDAAVDLRTLFSREWPNDPFFAFDPSGTIEDLTAHWDRHVKVLYDTSTQLITLRVSAYTPEDALAIAQATFEESSRTINRLSDIARDDATRFAREELTRAQERLTETRQALTAFRMRTQIVDPSADLAGQMGILNTLQASLAEALIEVDMLRDNATDSDQRVIQAEKRIEAIRARIAEERGKFGAGSEGPAGESYAQLVAEYEKLASDLEFDQIAFQSAQAAYDSAIAEARRQSRYLAAHIEPKLAEASLVPNRPFWLISILGALLLGWSVLLLIYYSVRDRR</sequence>
<feature type="transmembrane region" description="Helical" evidence="3">
    <location>
        <begin position="431"/>
        <end position="454"/>
    </location>
</feature>
<protein>
    <submittedName>
        <fullName evidence="4">Capsule biosynthesis protein</fullName>
    </submittedName>
</protein>
<feature type="transmembrane region" description="Helical" evidence="3">
    <location>
        <begin position="96"/>
        <end position="118"/>
    </location>
</feature>
<keyword evidence="1" id="KW-0175">Coiled coil</keyword>
<dbReference type="Proteomes" id="UP000233742">
    <property type="component" value="Chromosome"/>
</dbReference>
<evidence type="ECO:0000256" key="1">
    <source>
        <dbReference type="SAM" id="Coils"/>
    </source>
</evidence>
<dbReference type="GO" id="GO:0005886">
    <property type="term" value="C:plasma membrane"/>
    <property type="evidence" value="ECO:0007669"/>
    <property type="project" value="TreeGrafter"/>
</dbReference>
<dbReference type="AlphaFoldDB" id="A0A2K9EYI7"/>
<feature type="region of interest" description="Disordered" evidence="2">
    <location>
        <begin position="1"/>
        <end position="87"/>
    </location>
</feature>
<dbReference type="EMBL" id="CP025408">
    <property type="protein sequence ID" value="AUH33172.1"/>
    <property type="molecule type" value="Genomic_DNA"/>
</dbReference>
<evidence type="ECO:0000313" key="4">
    <source>
        <dbReference type="EMBL" id="AUH33172.1"/>
    </source>
</evidence>
<dbReference type="GO" id="GO:0004713">
    <property type="term" value="F:protein tyrosine kinase activity"/>
    <property type="evidence" value="ECO:0007669"/>
    <property type="project" value="TreeGrafter"/>
</dbReference>
<keyword evidence="3" id="KW-0472">Membrane</keyword>
<keyword evidence="3" id="KW-1133">Transmembrane helix</keyword>
<dbReference type="KEGG" id="paro:CUV01_07010"/>
<proteinExistence type="predicted"/>
<evidence type="ECO:0000256" key="3">
    <source>
        <dbReference type="SAM" id="Phobius"/>
    </source>
</evidence>
<dbReference type="PANTHER" id="PTHR32309">
    <property type="entry name" value="TYROSINE-PROTEIN KINASE"/>
    <property type="match status" value="1"/>
</dbReference>
<dbReference type="OrthoDB" id="7800844at2"/>
<feature type="coiled-coil region" evidence="1">
    <location>
        <begin position="309"/>
        <end position="357"/>
    </location>
</feature>
<feature type="compositionally biased region" description="Polar residues" evidence="2">
    <location>
        <begin position="1"/>
        <end position="13"/>
    </location>
</feature>
<organism evidence="4 5">
    <name type="scientific">Paracoccus tegillarcae</name>
    <dbReference type="NCBI Taxonomy" id="1529068"/>
    <lineage>
        <taxon>Bacteria</taxon>
        <taxon>Pseudomonadati</taxon>
        <taxon>Pseudomonadota</taxon>
        <taxon>Alphaproteobacteria</taxon>
        <taxon>Rhodobacterales</taxon>
        <taxon>Paracoccaceae</taxon>
        <taxon>Paracoccus</taxon>
    </lineage>
</organism>
<evidence type="ECO:0000313" key="5">
    <source>
        <dbReference type="Proteomes" id="UP000233742"/>
    </source>
</evidence>
<dbReference type="PANTHER" id="PTHR32309:SF13">
    <property type="entry name" value="FERRIC ENTEROBACTIN TRANSPORT PROTEIN FEPE"/>
    <property type="match status" value="1"/>
</dbReference>
<name>A0A2K9EYI7_9RHOB</name>
<gene>
    <name evidence="4" type="ORF">CUV01_07010</name>
</gene>
<reference evidence="4 5" key="1">
    <citation type="submission" date="2017-12" db="EMBL/GenBank/DDBJ databases">
        <authorList>
            <person name="Hurst M.R.H."/>
        </authorList>
    </citation>
    <scope>NUCLEOTIDE SEQUENCE [LARGE SCALE GENOMIC DNA]</scope>
    <source>
        <strain evidence="4 5">BM15</strain>
    </source>
</reference>
<keyword evidence="5" id="KW-1185">Reference proteome</keyword>
<feature type="compositionally biased region" description="Low complexity" evidence="2">
    <location>
        <begin position="54"/>
        <end position="76"/>
    </location>
</feature>
<accession>A0A2K9EYI7</accession>
<evidence type="ECO:0000256" key="2">
    <source>
        <dbReference type="SAM" id="MobiDB-lite"/>
    </source>
</evidence>
<feature type="compositionally biased region" description="Low complexity" evidence="2">
    <location>
        <begin position="29"/>
        <end position="46"/>
    </location>
</feature>